<keyword evidence="2" id="KW-0677">Repeat</keyword>
<dbReference type="Proteomes" id="UP000748531">
    <property type="component" value="Unassembled WGS sequence"/>
</dbReference>
<protein>
    <submittedName>
        <fullName evidence="5">Calmodulin</fullName>
    </submittedName>
</protein>
<dbReference type="CDD" id="cd00051">
    <property type="entry name" value="EFh"/>
    <property type="match status" value="1"/>
</dbReference>
<keyword evidence="3" id="KW-0106">Calcium</keyword>
<dbReference type="GO" id="GO:0005509">
    <property type="term" value="F:calcium ion binding"/>
    <property type="evidence" value="ECO:0007669"/>
    <property type="project" value="InterPro"/>
</dbReference>
<dbReference type="InterPro" id="IPR011992">
    <property type="entry name" value="EF-hand-dom_pair"/>
</dbReference>
<reference evidence="5" key="1">
    <citation type="submission" date="2019-05" db="EMBL/GenBank/DDBJ databases">
        <title>Annotation for the trematode Paragonimus heterotremus.</title>
        <authorList>
            <person name="Choi Y.-J."/>
        </authorList>
    </citation>
    <scope>NUCLEOTIDE SEQUENCE</scope>
    <source>
        <strain evidence="5">LC</strain>
    </source>
</reference>
<dbReference type="PANTHER" id="PTHR10891">
    <property type="entry name" value="EF-HAND CALCIUM-BINDING DOMAIN CONTAINING PROTEIN"/>
    <property type="match status" value="1"/>
</dbReference>
<dbReference type="SMART" id="SM00054">
    <property type="entry name" value="EFh"/>
    <property type="match status" value="2"/>
</dbReference>
<dbReference type="PROSITE" id="PS00018">
    <property type="entry name" value="EF_HAND_1"/>
    <property type="match status" value="2"/>
</dbReference>
<evidence type="ECO:0000256" key="1">
    <source>
        <dbReference type="ARBA" id="ARBA00022723"/>
    </source>
</evidence>
<dbReference type="OrthoDB" id="418595at2759"/>
<dbReference type="EMBL" id="LUCH01001896">
    <property type="protein sequence ID" value="KAF5402308.1"/>
    <property type="molecule type" value="Genomic_DNA"/>
</dbReference>
<dbReference type="InterPro" id="IPR002048">
    <property type="entry name" value="EF_hand_dom"/>
</dbReference>
<evidence type="ECO:0000259" key="4">
    <source>
        <dbReference type="PROSITE" id="PS50222"/>
    </source>
</evidence>
<organism evidence="5 6">
    <name type="scientific">Paragonimus heterotremus</name>
    <dbReference type="NCBI Taxonomy" id="100268"/>
    <lineage>
        <taxon>Eukaryota</taxon>
        <taxon>Metazoa</taxon>
        <taxon>Spiralia</taxon>
        <taxon>Lophotrochozoa</taxon>
        <taxon>Platyhelminthes</taxon>
        <taxon>Trematoda</taxon>
        <taxon>Digenea</taxon>
        <taxon>Plagiorchiida</taxon>
        <taxon>Troglotremata</taxon>
        <taxon>Troglotrematidae</taxon>
        <taxon>Paragonimus</taxon>
    </lineage>
</organism>
<dbReference type="InterPro" id="IPR018247">
    <property type="entry name" value="EF_Hand_1_Ca_BS"/>
</dbReference>
<comment type="caution">
    <text evidence="5">The sequence shown here is derived from an EMBL/GenBank/DDBJ whole genome shotgun (WGS) entry which is preliminary data.</text>
</comment>
<sequence length="76" mass="8438">MANDEDTEIDKSEIMEALKKIDKDGSGTISCTELRNFLASIGSFKGLNEIIQFINRYDADGDGELSMDELWMALSS</sequence>
<feature type="domain" description="EF-hand" evidence="4">
    <location>
        <begin position="9"/>
        <end position="44"/>
    </location>
</feature>
<evidence type="ECO:0000256" key="2">
    <source>
        <dbReference type="ARBA" id="ARBA00022737"/>
    </source>
</evidence>
<feature type="domain" description="EF-hand" evidence="4">
    <location>
        <begin position="45"/>
        <end position="76"/>
    </location>
</feature>
<evidence type="ECO:0000313" key="5">
    <source>
        <dbReference type="EMBL" id="KAF5402308.1"/>
    </source>
</evidence>
<keyword evidence="6" id="KW-1185">Reference proteome</keyword>
<dbReference type="InterPro" id="IPR039647">
    <property type="entry name" value="EF_hand_pair_protein_CML-like"/>
</dbReference>
<gene>
    <name evidence="5" type="ORF">PHET_04212</name>
</gene>
<dbReference type="SUPFAM" id="SSF47473">
    <property type="entry name" value="EF-hand"/>
    <property type="match status" value="1"/>
</dbReference>
<accession>A0A8J4WHH8</accession>
<name>A0A8J4WHH8_9TREM</name>
<dbReference type="Gene3D" id="1.10.238.10">
    <property type="entry name" value="EF-hand"/>
    <property type="match status" value="1"/>
</dbReference>
<proteinExistence type="predicted"/>
<dbReference type="Pfam" id="PF13499">
    <property type="entry name" value="EF-hand_7"/>
    <property type="match status" value="1"/>
</dbReference>
<evidence type="ECO:0000256" key="3">
    <source>
        <dbReference type="ARBA" id="ARBA00022837"/>
    </source>
</evidence>
<dbReference type="AlphaFoldDB" id="A0A8J4WHH8"/>
<dbReference type="PROSITE" id="PS50222">
    <property type="entry name" value="EF_HAND_2"/>
    <property type="match status" value="2"/>
</dbReference>
<evidence type="ECO:0000313" key="6">
    <source>
        <dbReference type="Proteomes" id="UP000748531"/>
    </source>
</evidence>
<keyword evidence="1" id="KW-0479">Metal-binding</keyword>